<dbReference type="OrthoDB" id="341259at2759"/>
<evidence type="ECO:0000313" key="5">
    <source>
        <dbReference type="Proteomes" id="UP000034947"/>
    </source>
</evidence>
<feature type="repeat" description="ANK" evidence="3">
    <location>
        <begin position="74"/>
        <end position="107"/>
    </location>
</feature>
<proteinExistence type="predicted"/>
<dbReference type="VEuPathDB" id="FungiDB:P175DRAFT_0522525"/>
<keyword evidence="1" id="KW-0677">Repeat</keyword>
<dbReference type="Proteomes" id="UP000034947">
    <property type="component" value="Unassembled WGS sequence"/>
</dbReference>
<reference evidence="4 5" key="1">
    <citation type="submission" date="2015-02" db="EMBL/GenBank/DDBJ databases">
        <title>Draft Genome Sequences of Two Closely-Related Aflatoxigenic Aspergillus Species Obtained from the Cote d'Ivoire.</title>
        <authorList>
            <person name="Moore G.G."/>
            <person name="Beltz S.B."/>
            <person name="Mack B.M."/>
        </authorList>
    </citation>
    <scope>NUCLEOTIDE SEQUENCE [LARGE SCALE GENOMIC DNA]</scope>
    <source>
        <strain evidence="4 5">SRRC1432</strain>
    </source>
</reference>
<comment type="caution">
    <text evidence="4">The sequence shown here is derived from an EMBL/GenBank/DDBJ whole genome shotgun (WGS) entry which is preliminary data.</text>
</comment>
<name>A0A0F8WKV5_9EURO</name>
<dbReference type="Gene3D" id="1.25.40.20">
    <property type="entry name" value="Ankyrin repeat-containing domain"/>
    <property type="match status" value="3"/>
</dbReference>
<evidence type="ECO:0000313" key="4">
    <source>
        <dbReference type="EMBL" id="KKK18360.1"/>
    </source>
</evidence>
<dbReference type="PANTHER" id="PTHR24173">
    <property type="entry name" value="ANKYRIN REPEAT CONTAINING"/>
    <property type="match status" value="1"/>
</dbReference>
<keyword evidence="5" id="KW-1185">Reference proteome</keyword>
<dbReference type="PRINTS" id="PR01415">
    <property type="entry name" value="ANKYRIN"/>
</dbReference>
<dbReference type="SUPFAM" id="SSF48403">
    <property type="entry name" value="Ankyrin repeat"/>
    <property type="match status" value="2"/>
</dbReference>
<protein>
    <submittedName>
        <fullName evidence="4">Uncharacterized protein</fullName>
    </submittedName>
</protein>
<evidence type="ECO:0000256" key="2">
    <source>
        <dbReference type="ARBA" id="ARBA00023043"/>
    </source>
</evidence>
<dbReference type="PROSITE" id="PS50297">
    <property type="entry name" value="ANK_REP_REGION"/>
    <property type="match status" value="2"/>
</dbReference>
<dbReference type="Pfam" id="PF12796">
    <property type="entry name" value="Ank_2"/>
    <property type="match status" value="3"/>
</dbReference>
<dbReference type="InterPro" id="IPR002110">
    <property type="entry name" value="Ankyrin_rpt"/>
</dbReference>
<evidence type="ECO:0000256" key="3">
    <source>
        <dbReference type="PROSITE-ProRule" id="PRU00023"/>
    </source>
</evidence>
<accession>A0A0F8WKV5</accession>
<gene>
    <name evidence="4" type="ORF">AOCH_004347</name>
</gene>
<dbReference type="EMBL" id="JYKN01001934">
    <property type="protein sequence ID" value="KKK18360.1"/>
    <property type="molecule type" value="Genomic_DNA"/>
</dbReference>
<keyword evidence="2 3" id="KW-0040">ANK repeat</keyword>
<dbReference type="Pfam" id="PF00023">
    <property type="entry name" value="Ank"/>
    <property type="match status" value="1"/>
</dbReference>
<dbReference type="InterPro" id="IPR036770">
    <property type="entry name" value="Ankyrin_rpt-contain_sf"/>
</dbReference>
<dbReference type="PANTHER" id="PTHR24173:SF74">
    <property type="entry name" value="ANKYRIN REPEAT DOMAIN-CONTAINING PROTEIN 16"/>
    <property type="match status" value="1"/>
</dbReference>
<dbReference type="SMART" id="SM00248">
    <property type="entry name" value="ANK"/>
    <property type="match status" value="9"/>
</dbReference>
<dbReference type="PROSITE" id="PS50088">
    <property type="entry name" value="ANK_REPEAT"/>
    <property type="match status" value="3"/>
</dbReference>
<dbReference type="AlphaFoldDB" id="A0A0F8WKV5"/>
<sequence length="480" mass="52531">MVEEFLFGLPGLGNLKRQDGYILQAAGNPERLVNCTDRKFNVSALSWAAIHGHELVVDLLLSIEGIDPNPRNPRRRTPLSHAAENGHATVVARLLAHEGVDADARDSVYRTPLLWTVSQLVSNLSEPDTDLVGRDFRLPWSVARMSARGIQHHRGRDPVENYKAKIKLYQAVWESGSTYLRIVNLLLAHGVDLEAADASRQTAIAYAAKGGSRRLVELLLDHGAGVNSGVTYPKAPSSVAGVALYGAAGSGDMDTVKLLLERGAIMQDGSWSALNPAAQNGHASIVEALLKSPVPKSPIVPGRTSTWQPLLEAIQRGHLRVVHTLLLYRKHSYPAMPLFEDALFWAAYGGWEFVFRMLLGARSPLSGNCPYLEGIPVLAAGVMGRNMGILQRLLEIKGIDVNAQDRHGWTALTWAAGIENQEAEALLLEHGADPSYKKEITDPSQWRPPHGIFLQGQTVRLPMNRPYPLSFSSRGITVHE</sequence>
<organism evidence="4 5">
    <name type="scientific">Aspergillus ochraceoroseus</name>
    <dbReference type="NCBI Taxonomy" id="138278"/>
    <lineage>
        <taxon>Eukaryota</taxon>
        <taxon>Fungi</taxon>
        <taxon>Dikarya</taxon>
        <taxon>Ascomycota</taxon>
        <taxon>Pezizomycotina</taxon>
        <taxon>Eurotiomycetes</taxon>
        <taxon>Eurotiomycetidae</taxon>
        <taxon>Eurotiales</taxon>
        <taxon>Aspergillaceae</taxon>
        <taxon>Aspergillus</taxon>
        <taxon>Aspergillus subgen. Nidulantes</taxon>
    </lineage>
</organism>
<feature type="repeat" description="ANK" evidence="3">
    <location>
        <begin position="199"/>
        <end position="231"/>
    </location>
</feature>
<feature type="repeat" description="ANK" evidence="3">
    <location>
        <begin position="407"/>
        <end position="439"/>
    </location>
</feature>
<evidence type="ECO:0000256" key="1">
    <source>
        <dbReference type="ARBA" id="ARBA00022737"/>
    </source>
</evidence>